<dbReference type="AlphaFoldDB" id="A0AAV0YTP1"/>
<dbReference type="Proteomes" id="UP001157006">
    <property type="component" value="Chromosome 1L"/>
</dbReference>
<evidence type="ECO:0000313" key="3">
    <source>
        <dbReference type="Proteomes" id="UP001157006"/>
    </source>
</evidence>
<keyword evidence="3" id="KW-1185">Reference proteome</keyword>
<evidence type="ECO:0000313" key="2">
    <source>
        <dbReference type="EMBL" id="CAI8588183.1"/>
    </source>
</evidence>
<name>A0AAV0YTP1_VICFA</name>
<organism evidence="2 3">
    <name type="scientific">Vicia faba</name>
    <name type="common">Broad bean</name>
    <name type="synonym">Faba vulgaris</name>
    <dbReference type="NCBI Taxonomy" id="3906"/>
    <lineage>
        <taxon>Eukaryota</taxon>
        <taxon>Viridiplantae</taxon>
        <taxon>Streptophyta</taxon>
        <taxon>Embryophyta</taxon>
        <taxon>Tracheophyta</taxon>
        <taxon>Spermatophyta</taxon>
        <taxon>Magnoliopsida</taxon>
        <taxon>eudicotyledons</taxon>
        <taxon>Gunneridae</taxon>
        <taxon>Pentapetalae</taxon>
        <taxon>rosids</taxon>
        <taxon>fabids</taxon>
        <taxon>Fabales</taxon>
        <taxon>Fabaceae</taxon>
        <taxon>Papilionoideae</taxon>
        <taxon>50 kb inversion clade</taxon>
        <taxon>NPAAA clade</taxon>
        <taxon>Hologalegina</taxon>
        <taxon>IRL clade</taxon>
        <taxon>Fabeae</taxon>
        <taxon>Vicia</taxon>
    </lineage>
</organism>
<keyword evidence="1" id="KW-0472">Membrane</keyword>
<proteinExistence type="predicted"/>
<keyword evidence="1" id="KW-1133">Transmembrane helix</keyword>
<feature type="transmembrane region" description="Helical" evidence="1">
    <location>
        <begin position="127"/>
        <end position="150"/>
    </location>
</feature>
<reference evidence="2 3" key="1">
    <citation type="submission" date="2023-01" db="EMBL/GenBank/DDBJ databases">
        <authorList>
            <person name="Kreplak J."/>
        </authorList>
    </citation>
    <scope>NUCLEOTIDE SEQUENCE [LARGE SCALE GENOMIC DNA]</scope>
</reference>
<feature type="transmembrane region" description="Helical" evidence="1">
    <location>
        <begin position="88"/>
        <end position="115"/>
    </location>
</feature>
<sequence>MRNIESVPRTSNNFSIHHYHICSLSRERAETDESLCAPPPTNITDVVPTATPQLPIINTSHHPIPPRFPPTLRPRYSVALPLTGNHHILYVFSCCVYSYVWFVIALLNFCFLFEWRWIQTSMTRSGPTAFFILFYLFFVWFNLIYFFIYLGT</sequence>
<evidence type="ECO:0000256" key="1">
    <source>
        <dbReference type="SAM" id="Phobius"/>
    </source>
</evidence>
<keyword evidence="1" id="KW-0812">Transmembrane</keyword>
<protein>
    <submittedName>
        <fullName evidence="2">Uncharacterized protein</fullName>
    </submittedName>
</protein>
<dbReference type="EMBL" id="OX451736">
    <property type="protein sequence ID" value="CAI8588183.1"/>
    <property type="molecule type" value="Genomic_DNA"/>
</dbReference>
<gene>
    <name evidence="2" type="ORF">VFH_I335800</name>
</gene>
<accession>A0AAV0YTP1</accession>